<dbReference type="InterPro" id="IPR036291">
    <property type="entry name" value="NAD(P)-bd_dom_sf"/>
</dbReference>
<dbReference type="InterPro" id="IPR002347">
    <property type="entry name" value="SDR_fam"/>
</dbReference>
<evidence type="ECO:0000256" key="3">
    <source>
        <dbReference type="RuleBase" id="RU000363"/>
    </source>
</evidence>
<evidence type="ECO:0000313" key="5">
    <source>
        <dbReference type="EMBL" id="OYO25161.1"/>
    </source>
</evidence>
<dbReference type="RefSeq" id="WP_094362369.1">
    <property type="nucleotide sequence ID" value="NZ_NMVQ01000001.1"/>
</dbReference>
<reference evidence="5 6" key="1">
    <citation type="submission" date="2017-07" db="EMBL/GenBank/DDBJ databases">
        <title>Draft whole genome sequences of clinical Proprionibacteriaceae strains.</title>
        <authorList>
            <person name="Bernier A.-M."/>
            <person name="Bernard K."/>
            <person name="Domingo M.-C."/>
        </authorList>
    </citation>
    <scope>NUCLEOTIDE SEQUENCE [LARGE SCALE GENOMIC DNA]</scope>
    <source>
        <strain evidence="5 6">NML 130396</strain>
    </source>
</reference>
<evidence type="ECO:0000259" key="4">
    <source>
        <dbReference type="SMART" id="SM00822"/>
    </source>
</evidence>
<dbReference type="OrthoDB" id="9792003at2"/>
<sequence length="274" mass="28738">MSQPTPPAHVLVTGATSGIGAEVARLLSAQGFRVSGAGRRTELVPPGVTPVSLDLTDEASIHRAHAEATAESGPVEVLVNAAGLGQFGAIEDVTLAQARRQLEVNVLGQLELTRRCLPGMRAAGRGRVVMVSSLAGEFAAPMCGWYHASKFALEALSDSLRMETDRHGIEVVVVQPGPVDTPWHEQALLELRQTSGGGAYAEAAAGAEAYLTGSQMRQVTSTIAEVAAAVVGAATTPRPAPRIRVGRGARMAVAMSRLLPTRTFDRLTRQQFGC</sequence>
<dbReference type="SMART" id="SM00822">
    <property type="entry name" value="PKS_KR"/>
    <property type="match status" value="1"/>
</dbReference>
<comment type="caution">
    <text evidence="5">The sequence shown here is derived from an EMBL/GenBank/DDBJ whole genome shotgun (WGS) entry which is preliminary data.</text>
</comment>
<dbReference type="InterPro" id="IPR057326">
    <property type="entry name" value="KR_dom"/>
</dbReference>
<dbReference type="Gene3D" id="3.40.50.720">
    <property type="entry name" value="NAD(P)-binding Rossmann-like Domain"/>
    <property type="match status" value="1"/>
</dbReference>
<organism evidence="5 6">
    <name type="scientific">Enemella dayhoffiae</name>
    <dbReference type="NCBI Taxonomy" id="2016507"/>
    <lineage>
        <taxon>Bacteria</taxon>
        <taxon>Bacillati</taxon>
        <taxon>Actinomycetota</taxon>
        <taxon>Actinomycetes</taxon>
        <taxon>Propionibacteriales</taxon>
        <taxon>Propionibacteriaceae</taxon>
        <taxon>Enemella</taxon>
    </lineage>
</organism>
<dbReference type="Proteomes" id="UP000216311">
    <property type="component" value="Unassembled WGS sequence"/>
</dbReference>
<keyword evidence="6" id="KW-1185">Reference proteome</keyword>
<gene>
    <name evidence="5" type="ORF">CGZ93_01515</name>
</gene>
<keyword evidence="2" id="KW-0560">Oxidoreductase</keyword>
<name>A0A255HBU9_9ACTN</name>
<dbReference type="EMBL" id="NMVQ01000001">
    <property type="protein sequence ID" value="OYO25161.1"/>
    <property type="molecule type" value="Genomic_DNA"/>
</dbReference>
<dbReference type="GO" id="GO:0016491">
    <property type="term" value="F:oxidoreductase activity"/>
    <property type="evidence" value="ECO:0007669"/>
    <property type="project" value="UniProtKB-KW"/>
</dbReference>
<dbReference type="CDD" id="cd05374">
    <property type="entry name" value="17beta-HSD-like_SDR_c"/>
    <property type="match status" value="1"/>
</dbReference>
<proteinExistence type="inferred from homology"/>
<dbReference type="PANTHER" id="PTHR44196">
    <property type="entry name" value="DEHYDROGENASE/REDUCTASE SDR FAMILY MEMBER 7B"/>
    <property type="match status" value="1"/>
</dbReference>
<dbReference type="SUPFAM" id="SSF51735">
    <property type="entry name" value="NAD(P)-binding Rossmann-fold domains"/>
    <property type="match status" value="1"/>
</dbReference>
<evidence type="ECO:0000256" key="1">
    <source>
        <dbReference type="ARBA" id="ARBA00006484"/>
    </source>
</evidence>
<dbReference type="Pfam" id="PF00106">
    <property type="entry name" value="adh_short"/>
    <property type="match status" value="1"/>
</dbReference>
<evidence type="ECO:0000313" key="6">
    <source>
        <dbReference type="Proteomes" id="UP000216311"/>
    </source>
</evidence>
<dbReference type="AlphaFoldDB" id="A0A255HBU9"/>
<dbReference type="PRINTS" id="PR00081">
    <property type="entry name" value="GDHRDH"/>
</dbReference>
<feature type="domain" description="Ketoreductase" evidence="4">
    <location>
        <begin position="8"/>
        <end position="186"/>
    </location>
</feature>
<dbReference type="GO" id="GO:0016020">
    <property type="term" value="C:membrane"/>
    <property type="evidence" value="ECO:0007669"/>
    <property type="project" value="TreeGrafter"/>
</dbReference>
<protein>
    <submittedName>
        <fullName evidence="5">Short-chain dehydrogenase/reductase</fullName>
    </submittedName>
</protein>
<evidence type="ECO:0000256" key="2">
    <source>
        <dbReference type="ARBA" id="ARBA00023002"/>
    </source>
</evidence>
<comment type="similarity">
    <text evidence="1 3">Belongs to the short-chain dehydrogenases/reductases (SDR) family.</text>
</comment>
<dbReference type="PRINTS" id="PR00080">
    <property type="entry name" value="SDRFAMILY"/>
</dbReference>
<accession>A0A255HBU9</accession>
<dbReference type="PANTHER" id="PTHR44196:SF1">
    <property type="entry name" value="DEHYDROGENASE_REDUCTASE SDR FAMILY MEMBER 7B"/>
    <property type="match status" value="1"/>
</dbReference>